<evidence type="ECO:0000256" key="1">
    <source>
        <dbReference type="SAM" id="Phobius"/>
    </source>
</evidence>
<feature type="transmembrane region" description="Helical" evidence="1">
    <location>
        <begin position="38"/>
        <end position="57"/>
    </location>
</feature>
<dbReference type="Pfam" id="PF11137">
    <property type="entry name" value="DUF2909"/>
    <property type="match status" value="1"/>
</dbReference>
<keyword evidence="1" id="KW-1133">Transmembrane helix</keyword>
<reference evidence="2 3" key="1">
    <citation type="submission" date="2022-07" db="EMBL/GenBank/DDBJ databases">
        <authorList>
            <person name="Xamxidin M."/>
            <person name="Wu M."/>
        </authorList>
    </citation>
    <scope>NUCLEOTIDE SEQUENCE [LARGE SCALE GENOMIC DNA]</scope>
    <source>
        <strain evidence="2 3">NBRC 111650</strain>
    </source>
</reference>
<name>A0ABT1WJG9_9BURK</name>
<keyword evidence="1 2" id="KW-0812">Transmembrane</keyword>
<organism evidence="2 3">
    <name type="scientific">Limnobacter humi</name>
    <dbReference type="NCBI Taxonomy" id="1778671"/>
    <lineage>
        <taxon>Bacteria</taxon>
        <taxon>Pseudomonadati</taxon>
        <taxon>Pseudomonadota</taxon>
        <taxon>Betaproteobacteria</taxon>
        <taxon>Burkholderiales</taxon>
        <taxon>Burkholderiaceae</taxon>
        <taxon>Limnobacter</taxon>
    </lineage>
</organism>
<protein>
    <submittedName>
        <fullName evidence="2">Twin transmembrane helix small protein</fullName>
    </submittedName>
</protein>
<dbReference type="RefSeq" id="WP_256765467.1">
    <property type="nucleotide sequence ID" value="NZ_JANIGO010000006.1"/>
</dbReference>
<sequence>MKVVIAIGFIVILGSLASAFFFLMKDRSKSPNTVVRSLTVRIGVSIALFLMILIAYSQGWIEPTGIR</sequence>
<gene>
    <name evidence="2" type="ORF">NQT62_14570</name>
</gene>
<dbReference type="NCBIfam" id="NF033233">
    <property type="entry name" value="twin_helix"/>
    <property type="match status" value="1"/>
</dbReference>
<evidence type="ECO:0000313" key="2">
    <source>
        <dbReference type="EMBL" id="MCQ8897662.1"/>
    </source>
</evidence>
<keyword evidence="1" id="KW-0472">Membrane</keyword>
<dbReference type="InterPro" id="IPR021313">
    <property type="entry name" value="DUF2909"/>
</dbReference>
<keyword evidence="3" id="KW-1185">Reference proteome</keyword>
<evidence type="ECO:0000313" key="3">
    <source>
        <dbReference type="Proteomes" id="UP001204142"/>
    </source>
</evidence>
<comment type="caution">
    <text evidence="2">The sequence shown here is derived from an EMBL/GenBank/DDBJ whole genome shotgun (WGS) entry which is preliminary data.</text>
</comment>
<dbReference type="EMBL" id="JANIGO010000006">
    <property type="protein sequence ID" value="MCQ8897662.1"/>
    <property type="molecule type" value="Genomic_DNA"/>
</dbReference>
<dbReference type="Proteomes" id="UP001204142">
    <property type="component" value="Unassembled WGS sequence"/>
</dbReference>
<proteinExistence type="predicted"/>
<accession>A0ABT1WJG9</accession>